<dbReference type="AlphaFoldDB" id="A0A2K2D1U1"/>
<evidence type="ECO:0000313" key="3">
    <source>
        <dbReference type="Proteomes" id="UP000008810"/>
    </source>
</evidence>
<accession>A0A2K2D1U1</accession>
<reference evidence="1" key="2">
    <citation type="submission" date="2017-06" db="EMBL/GenBank/DDBJ databases">
        <title>WGS assembly of Brachypodium distachyon.</title>
        <authorList>
            <consortium name="The International Brachypodium Initiative"/>
            <person name="Lucas S."/>
            <person name="Harmon-Smith M."/>
            <person name="Lail K."/>
            <person name="Tice H."/>
            <person name="Grimwood J."/>
            <person name="Bruce D."/>
            <person name="Barry K."/>
            <person name="Shu S."/>
            <person name="Lindquist E."/>
            <person name="Wang M."/>
            <person name="Pitluck S."/>
            <person name="Vogel J.P."/>
            <person name="Garvin D.F."/>
            <person name="Mockler T.C."/>
            <person name="Schmutz J."/>
            <person name="Rokhsar D."/>
            <person name="Bevan M.W."/>
        </authorList>
    </citation>
    <scope>NUCLEOTIDE SEQUENCE</scope>
    <source>
        <strain evidence="1">Bd21</strain>
    </source>
</reference>
<dbReference type="EMBL" id="CM000882">
    <property type="protein sequence ID" value="PNT68231.1"/>
    <property type="molecule type" value="Genomic_DNA"/>
</dbReference>
<evidence type="ECO:0000313" key="2">
    <source>
        <dbReference type="EnsemblPlants" id="PNT68231"/>
    </source>
</evidence>
<protein>
    <submittedName>
        <fullName evidence="1 2">Uncharacterized protein</fullName>
    </submittedName>
</protein>
<dbReference type="Proteomes" id="UP000008810">
    <property type="component" value="Chromosome 3"/>
</dbReference>
<dbReference type="Gramene" id="PNT68231">
    <property type="protein sequence ID" value="PNT68231"/>
    <property type="gene ID" value="BRADI_3g37495v3"/>
</dbReference>
<reference evidence="2" key="3">
    <citation type="submission" date="2018-08" db="UniProtKB">
        <authorList>
            <consortium name="EnsemblPlants"/>
        </authorList>
    </citation>
    <scope>IDENTIFICATION</scope>
    <source>
        <strain evidence="2">cv. Bd21</strain>
    </source>
</reference>
<keyword evidence="3" id="KW-1185">Reference proteome</keyword>
<organism evidence="1">
    <name type="scientific">Brachypodium distachyon</name>
    <name type="common">Purple false brome</name>
    <name type="synonym">Trachynia distachya</name>
    <dbReference type="NCBI Taxonomy" id="15368"/>
    <lineage>
        <taxon>Eukaryota</taxon>
        <taxon>Viridiplantae</taxon>
        <taxon>Streptophyta</taxon>
        <taxon>Embryophyta</taxon>
        <taxon>Tracheophyta</taxon>
        <taxon>Spermatophyta</taxon>
        <taxon>Magnoliopsida</taxon>
        <taxon>Liliopsida</taxon>
        <taxon>Poales</taxon>
        <taxon>Poaceae</taxon>
        <taxon>BOP clade</taxon>
        <taxon>Pooideae</taxon>
        <taxon>Stipodae</taxon>
        <taxon>Brachypodieae</taxon>
        <taxon>Brachypodium</taxon>
    </lineage>
</organism>
<gene>
    <name evidence="1" type="ORF">BRADI_3g37495v3</name>
</gene>
<evidence type="ECO:0000313" key="1">
    <source>
        <dbReference type="EMBL" id="PNT68231.1"/>
    </source>
</evidence>
<dbReference type="InParanoid" id="A0A2K2D1U1"/>
<reference evidence="1 2" key="1">
    <citation type="journal article" date="2010" name="Nature">
        <title>Genome sequencing and analysis of the model grass Brachypodium distachyon.</title>
        <authorList>
            <consortium name="International Brachypodium Initiative"/>
        </authorList>
    </citation>
    <scope>NUCLEOTIDE SEQUENCE [LARGE SCALE GENOMIC DNA]</scope>
    <source>
        <strain evidence="1 2">Bd21</strain>
    </source>
</reference>
<proteinExistence type="predicted"/>
<sequence>MPGKFVRVQTAPIIASLGLEMGPLLIMISFSAPKLGFASSWILATRVPKSGSWTKRYTGS</sequence>
<name>A0A2K2D1U1_BRADI</name>
<dbReference type="EnsemblPlants" id="PNT68231">
    <property type="protein sequence ID" value="PNT68231"/>
    <property type="gene ID" value="BRADI_3g37495v3"/>
</dbReference>